<dbReference type="PANTHER" id="PTHR24255:SF31">
    <property type="entry name" value="CUBILIN-LIKE PROTEIN"/>
    <property type="match status" value="1"/>
</dbReference>
<feature type="chain" id="PRO_5043719277" evidence="3">
    <location>
        <begin position="21"/>
        <end position="558"/>
    </location>
</feature>
<dbReference type="SUPFAM" id="SSF49854">
    <property type="entry name" value="Spermadhesin, CUB domain"/>
    <property type="match status" value="3"/>
</dbReference>
<proteinExistence type="predicted"/>
<feature type="domain" description="CUB" evidence="4">
    <location>
        <begin position="40"/>
        <end position="155"/>
    </location>
</feature>
<evidence type="ECO:0000256" key="3">
    <source>
        <dbReference type="SAM" id="SignalP"/>
    </source>
</evidence>
<dbReference type="GO" id="GO:0005615">
    <property type="term" value="C:extracellular space"/>
    <property type="evidence" value="ECO:0007669"/>
    <property type="project" value="TreeGrafter"/>
</dbReference>
<dbReference type="PANTHER" id="PTHR24255">
    <property type="entry name" value="COMPLEMENT COMPONENT 1, S SUBCOMPONENT-RELATED"/>
    <property type="match status" value="1"/>
</dbReference>
<accession>A0AAV4PPI1</accession>
<evidence type="ECO:0000256" key="2">
    <source>
        <dbReference type="PROSITE-ProRule" id="PRU00059"/>
    </source>
</evidence>
<dbReference type="GO" id="GO:0004252">
    <property type="term" value="F:serine-type endopeptidase activity"/>
    <property type="evidence" value="ECO:0007669"/>
    <property type="project" value="TreeGrafter"/>
</dbReference>
<feature type="domain" description="CUB" evidence="4">
    <location>
        <begin position="301"/>
        <end position="413"/>
    </location>
</feature>
<organism evidence="5 6">
    <name type="scientific">Caerostris darwini</name>
    <dbReference type="NCBI Taxonomy" id="1538125"/>
    <lineage>
        <taxon>Eukaryota</taxon>
        <taxon>Metazoa</taxon>
        <taxon>Ecdysozoa</taxon>
        <taxon>Arthropoda</taxon>
        <taxon>Chelicerata</taxon>
        <taxon>Arachnida</taxon>
        <taxon>Araneae</taxon>
        <taxon>Araneomorphae</taxon>
        <taxon>Entelegynae</taxon>
        <taxon>Araneoidea</taxon>
        <taxon>Araneidae</taxon>
        <taxon>Caerostris</taxon>
    </lineage>
</organism>
<comment type="caution">
    <text evidence="5">The sequence shown here is derived from an EMBL/GenBank/DDBJ whole genome shotgun (WGS) entry which is preliminary data.</text>
</comment>
<keyword evidence="3" id="KW-0732">Signal</keyword>
<protein>
    <submittedName>
        <fullName evidence="5">Cubilin</fullName>
    </submittedName>
</protein>
<dbReference type="Pfam" id="PF00431">
    <property type="entry name" value="CUB"/>
    <property type="match status" value="2"/>
</dbReference>
<dbReference type="PROSITE" id="PS01180">
    <property type="entry name" value="CUB"/>
    <property type="match status" value="3"/>
</dbReference>
<gene>
    <name evidence="5" type="primary">X975_21956</name>
    <name evidence="5" type="ORF">CDAR_257261</name>
</gene>
<evidence type="ECO:0000259" key="4">
    <source>
        <dbReference type="PROSITE" id="PS01180"/>
    </source>
</evidence>
<dbReference type="SMART" id="SM00042">
    <property type="entry name" value="CUB"/>
    <property type="match status" value="2"/>
</dbReference>
<dbReference type="InterPro" id="IPR035914">
    <property type="entry name" value="Sperma_CUB_dom_sf"/>
</dbReference>
<feature type="signal peptide" evidence="3">
    <location>
        <begin position="1"/>
        <end position="20"/>
    </location>
</feature>
<feature type="disulfide bond" evidence="2">
    <location>
        <begin position="97"/>
        <end position="114"/>
    </location>
</feature>
<dbReference type="CDD" id="cd00041">
    <property type="entry name" value="CUB"/>
    <property type="match status" value="2"/>
</dbReference>
<evidence type="ECO:0000313" key="6">
    <source>
        <dbReference type="Proteomes" id="UP001054837"/>
    </source>
</evidence>
<comment type="caution">
    <text evidence="2">Lacks conserved residue(s) required for the propagation of feature annotation.</text>
</comment>
<dbReference type="InterPro" id="IPR000859">
    <property type="entry name" value="CUB_dom"/>
</dbReference>
<reference evidence="5 6" key="1">
    <citation type="submission" date="2021-06" db="EMBL/GenBank/DDBJ databases">
        <title>Caerostris darwini draft genome.</title>
        <authorList>
            <person name="Kono N."/>
            <person name="Arakawa K."/>
        </authorList>
    </citation>
    <scope>NUCLEOTIDE SEQUENCE [LARGE SCALE GENOMIC DNA]</scope>
</reference>
<name>A0AAV4PPI1_9ARAC</name>
<dbReference type="Gene3D" id="2.60.120.290">
    <property type="entry name" value="Spermadhesin, CUB domain"/>
    <property type="match status" value="2"/>
</dbReference>
<dbReference type="AlphaFoldDB" id="A0AAV4PPI1"/>
<sequence>MKSVPVCGIFVIALLKNVLSLGYYTLTTPETTTERSSKVCKQTVSDQYGVFHSPNYPDKYPRYSRCQYTIHQYSPDACDVKLTIHTFEVTRMTFTNCSEDFLEIQDKDKKYRICGDLPRGTKKFVSFPPNSDKLEFNFRSTFHQKKGFEIRVKQLPFSCRRATTTTQATTRAALPCSQTINGRQGVFKFPDNENPSSDSCTFTVRRSEQRACLLQLDFTTFEVPESAGCHQEHLLLPDGQKLCGNLGGNRKFIQFPLTMDGIIMTSMGPNNSLNIQVTQLPGPCDVTSASNLTSEDSYHQCDQTFQGPIGTLTTPGYPNSFGPNYRCVYKIYRPDVSVCSLELDFQEFDLGHHNPASCDHGAYLELPGKNRLCHDEKGKMTVHVSEFQDPVTFEFVSDSLTSGKGFRIKLQHLPNTCPGFGIIGHIPKSLPRCFQEVSYYNGYFSPSPLVSTCELLVRRADPTVCKVLLQVTARSFLSVPCSHNYIELPDGLRMCISVLERRFADFEEGYSFMVLNYVNWHNPEFNLLVEQIPNSCRTRRSDVDSSMSQRWSWKILPR</sequence>
<evidence type="ECO:0000256" key="1">
    <source>
        <dbReference type="ARBA" id="ARBA00023157"/>
    </source>
</evidence>
<feature type="domain" description="CUB" evidence="4">
    <location>
        <begin position="176"/>
        <end position="249"/>
    </location>
</feature>
<keyword evidence="1 2" id="KW-1015">Disulfide bond</keyword>
<dbReference type="EMBL" id="BPLQ01003064">
    <property type="protein sequence ID" value="GIX97691.1"/>
    <property type="molecule type" value="Genomic_DNA"/>
</dbReference>
<evidence type="ECO:0000313" key="5">
    <source>
        <dbReference type="EMBL" id="GIX97691.1"/>
    </source>
</evidence>
<dbReference type="Proteomes" id="UP001054837">
    <property type="component" value="Unassembled WGS sequence"/>
</dbReference>
<keyword evidence="6" id="KW-1185">Reference proteome</keyword>